<dbReference type="Proteomes" id="UP000605201">
    <property type="component" value="Unassembled WGS sequence"/>
</dbReference>
<feature type="domain" description="UspA" evidence="2">
    <location>
        <begin position="4"/>
        <end position="155"/>
    </location>
</feature>
<name>A0A8J6TR05_9BACT</name>
<evidence type="ECO:0000313" key="4">
    <source>
        <dbReference type="Proteomes" id="UP000605201"/>
    </source>
</evidence>
<sequence>MKVFRKIMAACDLSQYSFQAIKHAAELAESLKAALIIVNVINQRDVVAVSEAMAKIVAIRDDFYISPEEYIEGMKEDRTAEIKKLVEAAECEHLVVKIMFRKGVPFEELIAAVKEESVDLLVMGTKGRSNLVSVLLGSTAEKMFRHCPVPLLSVRPQKS</sequence>
<proteinExistence type="inferred from homology"/>
<dbReference type="PRINTS" id="PR01438">
    <property type="entry name" value="UNVRSLSTRESS"/>
</dbReference>
<reference evidence="3 4" key="1">
    <citation type="submission" date="2020-08" db="EMBL/GenBank/DDBJ databases">
        <title>Bridging the membrane lipid divide: bacteria of the FCB group superphylum have the potential to synthesize archaeal ether lipids.</title>
        <authorList>
            <person name="Villanueva L."/>
            <person name="Von Meijenfeldt F.A.B."/>
            <person name="Westbye A.B."/>
            <person name="Yadav S."/>
            <person name="Hopmans E.C."/>
            <person name="Dutilh B.E."/>
            <person name="Sinninghe Damste J.S."/>
        </authorList>
    </citation>
    <scope>NUCLEOTIDE SEQUENCE [LARGE SCALE GENOMIC DNA]</scope>
    <source>
        <strain evidence="3">NIOZ-UU17</strain>
    </source>
</reference>
<dbReference type="EMBL" id="JACNIG010000271">
    <property type="protein sequence ID" value="MBC8433118.1"/>
    <property type="molecule type" value="Genomic_DNA"/>
</dbReference>
<dbReference type="Gene3D" id="3.40.50.620">
    <property type="entry name" value="HUPs"/>
    <property type="match status" value="1"/>
</dbReference>
<dbReference type="InterPro" id="IPR014729">
    <property type="entry name" value="Rossmann-like_a/b/a_fold"/>
</dbReference>
<protein>
    <submittedName>
        <fullName evidence="3">Universal stress protein</fullName>
    </submittedName>
</protein>
<dbReference type="PANTHER" id="PTHR46268:SF6">
    <property type="entry name" value="UNIVERSAL STRESS PROTEIN UP12"/>
    <property type="match status" value="1"/>
</dbReference>
<comment type="similarity">
    <text evidence="1">Belongs to the universal stress protein A family.</text>
</comment>
<dbReference type="InterPro" id="IPR006016">
    <property type="entry name" value="UspA"/>
</dbReference>
<dbReference type="AlphaFoldDB" id="A0A8J6TR05"/>
<accession>A0A8J6TR05</accession>
<comment type="caution">
    <text evidence="3">The sequence shown here is derived from an EMBL/GenBank/DDBJ whole genome shotgun (WGS) entry which is preliminary data.</text>
</comment>
<organism evidence="3 4">
    <name type="scientific">Candidatus Desulfatibia vada</name>
    <dbReference type="NCBI Taxonomy" id="2841696"/>
    <lineage>
        <taxon>Bacteria</taxon>
        <taxon>Pseudomonadati</taxon>
        <taxon>Thermodesulfobacteriota</taxon>
        <taxon>Desulfobacteria</taxon>
        <taxon>Desulfobacterales</taxon>
        <taxon>Desulfobacterales incertae sedis</taxon>
        <taxon>Candidatus Desulfatibia</taxon>
    </lineage>
</organism>
<evidence type="ECO:0000256" key="1">
    <source>
        <dbReference type="ARBA" id="ARBA00008791"/>
    </source>
</evidence>
<evidence type="ECO:0000259" key="2">
    <source>
        <dbReference type="Pfam" id="PF00582"/>
    </source>
</evidence>
<dbReference type="CDD" id="cd00293">
    <property type="entry name" value="USP-like"/>
    <property type="match status" value="1"/>
</dbReference>
<evidence type="ECO:0000313" key="3">
    <source>
        <dbReference type="EMBL" id="MBC8433118.1"/>
    </source>
</evidence>
<dbReference type="PANTHER" id="PTHR46268">
    <property type="entry name" value="STRESS RESPONSE PROTEIN NHAX"/>
    <property type="match status" value="1"/>
</dbReference>
<dbReference type="InterPro" id="IPR006015">
    <property type="entry name" value="Universal_stress_UspA"/>
</dbReference>
<dbReference type="SUPFAM" id="SSF52402">
    <property type="entry name" value="Adenine nucleotide alpha hydrolases-like"/>
    <property type="match status" value="1"/>
</dbReference>
<dbReference type="Pfam" id="PF00582">
    <property type="entry name" value="Usp"/>
    <property type="match status" value="1"/>
</dbReference>
<gene>
    <name evidence="3" type="ORF">H8D96_14515</name>
</gene>